<accession>A0A7I7NEY1</accession>
<dbReference type="PROSITE" id="PS51257">
    <property type="entry name" value="PROKAR_LIPOPROTEIN"/>
    <property type="match status" value="1"/>
</dbReference>
<feature type="domain" description="PknH-like extracellular" evidence="1">
    <location>
        <begin position="39"/>
        <end position="214"/>
    </location>
</feature>
<keyword evidence="3" id="KW-1185">Reference proteome</keyword>
<dbReference type="EMBL" id="AP022581">
    <property type="protein sequence ID" value="BBX94893.1"/>
    <property type="molecule type" value="Genomic_DNA"/>
</dbReference>
<organism evidence="2 3">
    <name type="scientific">Mycobacterium lacus</name>
    <dbReference type="NCBI Taxonomy" id="169765"/>
    <lineage>
        <taxon>Bacteria</taxon>
        <taxon>Bacillati</taxon>
        <taxon>Actinomycetota</taxon>
        <taxon>Actinomycetes</taxon>
        <taxon>Mycobacteriales</taxon>
        <taxon>Mycobacteriaceae</taxon>
        <taxon>Mycobacterium</taxon>
    </lineage>
</organism>
<protein>
    <submittedName>
        <fullName evidence="2">Sensor domain-containing protein</fullName>
    </submittedName>
</protein>
<name>A0A7I7NEY1_9MYCO</name>
<sequence>MIRASFSGAGRSAVVACCAMVAITGCSHQGPSAKPSAAAASRADSLIISVEEVRRIANYEELTSHTHADLREPPHSDANAPGPCRAVGYSDVTFGSAWSEFRSAGYHGITDDLKPGGPAMIQTVSQAVAVYPNSSTARGVFHQLESSLQACAALGDANYDFTLEKPDSSTLRISARGWSHVYREKSSVLMSVGVVGLEPADRIAHTVLQTATDRVK</sequence>
<dbReference type="KEGG" id="mlj:MLAC_01870"/>
<proteinExistence type="predicted"/>
<dbReference type="InterPro" id="IPR038232">
    <property type="entry name" value="PknH-like_Extracell_sf"/>
</dbReference>
<reference evidence="2 3" key="1">
    <citation type="journal article" date="2019" name="Emerg. Microbes Infect.">
        <title>Comprehensive subspecies identification of 175 nontuberculous mycobacteria species based on 7547 genomic profiles.</title>
        <authorList>
            <person name="Matsumoto Y."/>
            <person name="Kinjo T."/>
            <person name="Motooka D."/>
            <person name="Nabeya D."/>
            <person name="Jung N."/>
            <person name="Uechi K."/>
            <person name="Horii T."/>
            <person name="Iida T."/>
            <person name="Fujita J."/>
            <person name="Nakamura S."/>
        </authorList>
    </citation>
    <scope>NUCLEOTIDE SEQUENCE [LARGE SCALE GENOMIC DNA]</scope>
    <source>
        <strain evidence="2 3">JCM 15657</strain>
    </source>
</reference>
<gene>
    <name evidence="2" type="primary">lpqQ_1</name>
    <name evidence="2" type="ORF">MLAC_01870</name>
</gene>
<dbReference type="Proteomes" id="UP000466396">
    <property type="component" value="Chromosome"/>
</dbReference>
<evidence type="ECO:0000313" key="2">
    <source>
        <dbReference type="EMBL" id="BBX94893.1"/>
    </source>
</evidence>
<dbReference type="InterPro" id="IPR026954">
    <property type="entry name" value="PknH-like_Extracell"/>
</dbReference>
<evidence type="ECO:0000259" key="1">
    <source>
        <dbReference type="Pfam" id="PF14032"/>
    </source>
</evidence>
<dbReference type="AlphaFoldDB" id="A0A7I7NEY1"/>
<dbReference type="Gene3D" id="3.40.1000.70">
    <property type="entry name" value="PknH-like extracellular domain"/>
    <property type="match status" value="1"/>
</dbReference>
<evidence type="ECO:0000313" key="3">
    <source>
        <dbReference type="Proteomes" id="UP000466396"/>
    </source>
</evidence>
<dbReference type="Pfam" id="PF14032">
    <property type="entry name" value="PknH_C"/>
    <property type="match status" value="1"/>
</dbReference>